<evidence type="ECO:0000313" key="6">
    <source>
        <dbReference type="EMBL" id="MFC0200326.1"/>
    </source>
</evidence>
<proteinExistence type="predicted"/>
<name>A0ABV6CHU1_9RHOB</name>
<dbReference type="RefSeq" id="WP_265508835.1">
    <property type="nucleotide sequence ID" value="NZ_JAOTBE010000121.1"/>
</dbReference>
<evidence type="ECO:0000313" key="7">
    <source>
        <dbReference type="Proteomes" id="UP001589795"/>
    </source>
</evidence>
<keyword evidence="3" id="KW-0479">Metal-binding</keyword>
<keyword evidence="7" id="KW-1185">Reference proteome</keyword>
<evidence type="ECO:0000256" key="2">
    <source>
        <dbReference type="ARBA" id="ARBA00022490"/>
    </source>
</evidence>
<dbReference type="Proteomes" id="UP001589795">
    <property type="component" value="Unassembled WGS sequence"/>
</dbReference>
<comment type="caution">
    <text evidence="6">The sequence shown here is derived from an EMBL/GenBank/DDBJ whole genome shotgun (WGS) entry which is preliminary data.</text>
</comment>
<dbReference type="Gene3D" id="1.20.120.520">
    <property type="entry name" value="nmb1532 protein domain like"/>
    <property type="match status" value="1"/>
</dbReference>
<keyword evidence="4" id="KW-0408">Iron</keyword>
<organism evidence="6 7">
    <name type="scientific">Paracoccus rhizosphaerae</name>
    <dbReference type="NCBI Taxonomy" id="1133347"/>
    <lineage>
        <taxon>Bacteria</taxon>
        <taxon>Pseudomonadati</taxon>
        <taxon>Pseudomonadota</taxon>
        <taxon>Alphaproteobacteria</taxon>
        <taxon>Rhodobacterales</taxon>
        <taxon>Paracoccaceae</taxon>
        <taxon>Paracoccus</taxon>
    </lineage>
</organism>
<accession>A0ABV6CHU1</accession>
<evidence type="ECO:0000256" key="1">
    <source>
        <dbReference type="ARBA" id="ARBA00004496"/>
    </source>
</evidence>
<dbReference type="InterPro" id="IPR012312">
    <property type="entry name" value="Hemerythrin-like"/>
</dbReference>
<dbReference type="InterPro" id="IPR019903">
    <property type="entry name" value="RIC_family"/>
</dbReference>
<feature type="domain" description="Hemerythrin-like" evidence="5">
    <location>
        <begin position="19"/>
        <end position="152"/>
    </location>
</feature>
<gene>
    <name evidence="6" type="ORF">ACFFIZ_08320</name>
</gene>
<evidence type="ECO:0000256" key="3">
    <source>
        <dbReference type="ARBA" id="ARBA00022723"/>
    </source>
</evidence>
<evidence type="ECO:0000259" key="5">
    <source>
        <dbReference type="Pfam" id="PF01814"/>
    </source>
</evidence>
<keyword evidence="2" id="KW-0963">Cytoplasm</keyword>
<comment type="subcellular location">
    <subcellularLocation>
        <location evidence="1">Cytoplasm</location>
    </subcellularLocation>
</comment>
<dbReference type="Pfam" id="PF01814">
    <property type="entry name" value="Hemerythrin"/>
    <property type="match status" value="1"/>
</dbReference>
<dbReference type="PANTHER" id="PTHR36438">
    <property type="entry name" value="IRON-SULFUR CLUSTER REPAIR PROTEIN YTFE"/>
    <property type="match status" value="1"/>
</dbReference>
<sequence length="158" mass="17821">MSDALSGSNASGLTRHIETQFHARHRRQLSPLLRLADMIEDLHVGDAGVPEGLFGILRRMTEDLEVQMKKEELILFPAIRRAGDLQLENEIAKLRAANQDLKRNAAEICRITNDLTLPQGACEPWETLYSGLAEFVADLEEHMRLENDVLFSRDVDAD</sequence>
<dbReference type="EMBL" id="JBHLWQ010000071">
    <property type="protein sequence ID" value="MFC0200326.1"/>
    <property type="molecule type" value="Genomic_DNA"/>
</dbReference>
<evidence type="ECO:0000256" key="4">
    <source>
        <dbReference type="ARBA" id="ARBA00023004"/>
    </source>
</evidence>
<dbReference type="PANTHER" id="PTHR36438:SF1">
    <property type="entry name" value="IRON-SULFUR CLUSTER REPAIR PROTEIN YTFE"/>
    <property type="match status" value="1"/>
</dbReference>
<protein>
    <submittedName>
        <fullName evidence="6">Hemerythrin domain-containing protein</fullName>
    </submittedName>
</protein>
<reference evidence="6 7" key="1">
    <citation type="submission" date="2024-09" db="EMBL/GenBank/DDBJ databases">
        <authorList>
            <person name="Sun Q."/>
            <person name="Mori K."/>
        </authorList>
    </citation>
    <scope>NUCLEOTIDE SEQUENCE [LARGE SCALE GENOMIC DNA]</scope>
    <source>
        <strain evidence="6 7">CCM 7904</strain>
    </source>
</reference>